<sequence length="653" mass="72319">MNAVSVQNWQKANQESLMVALAQVRQVLEWKASQDGKTPRPIATSELSDNSSLQQICRIFGLSTFERDLLMICAGMELDASFASLCAQAQGDSQKLYPTFSLALSSLDNPHWNALTPTAPLRHWRLIEIGSGSALTQSPLRIDERILHYLVGVQHLDERLMGIIEPLKEENQLVPSHQQLAEQLAETLSQSAGNDIVPAVQLCGEDTSSKRAIALSACKILGLDAHLLSADHLPSNRNELSQLLRLWDREAVLCNSALVLNCDEVDGSDRDGNVVAQIIEQINSPLIITARDRISQRQRPLVNFEVSKPTNSEQYLLWEEALVMEREELPEIIEHLVGQFNLNAPAIAAACASTLGQIGLSEDYDQLNNTLWEACRAQARPRMEDLAQRIEPSASWEDLVLPEMQSQTLKAVIAHVRQRVKVYEGWGFAKKGGRGLGISALFAGPSGTGKTTAAEVMAQELNLDLYRIDLSSVVSKYIGETEKNLRRVFDAAETGGAILLFDEADALFGKRSDVKDSHDRHANIEVSYLLQRMEAYRGLAILTTNLKGALDSAFLRRIRFVVQFPFPDVTQRAEIWRRIFPKEMPLEGVDVNKLAKLSVAGGNIRNIAMNAAFLAADSNEAVTMKHLLNAARSESMKMEKPLTDTEVKGWVSP</sequence>
<dbReference type="EMBL" id="CM002803">
    <property type="protein sequence ID" value="KEI68131.1"/>
    <property type="molecule type" value="Genomic_DNA"/>
</dbReference>
<keyword evidence="3" id="KW-0067">ATP-binding</keyword>
<feature type="domain" description="AAA+ ATPase" evidence="4">
    <location>
        <begin position="436"/>
        <end position="568"/>
    </location>
</feature>
<dbReference type="HOGENOM" id="CLU_016564_1_0_3"/>
<evidence type="ECO:0000313" key="6">
    <source>
        <dbReference type="Proteomes" id="UP000027395"/>
    </source>
</evidence>
<dbReference type="InterPro" id="IPR003959">
    <property type="entry name" value="ATPase_AAA_core"/>
</dbReference>
<evidence type="ECO:0000313" key="5">
    <source>
        <dbReference type="EMBL" id="KEI68131.1"/>
    </source>
</evidence>
<name>A0A073CJ12_PLAA1</name>
<proteinExistence type="inferred from homology"/>
<evidence type="ECO:0000256" key="3">
    <source>
        <dbReference type="ARBA" id="ARBA00022840"/>
    </source>
</evidence>
<dbReference type="PANTHER" id="PTHR23073">
    <property type="entry name" value="26S PROTEASOME REGULATORY SUBUNIT"/>
    <property type="match status" value="1"/>
</dbReference>
<dbReference type="Gene3D" id="1.10.8.60">
    <property type="match status" value="1"/>
</dbReference>
<dbReference type="Gene3D" id="3.40.50.300">
    <property type="entry name" value="P-loop containing nucleotide triphosphate hydrolases"/>
    <property type="match status" value="1"/>
</dbReference>
<dbReference type="InterPro" id="IPR003593">
    <property type="entry name" value="AAA+_ATPase"/>
</dbReference>
<keyword evidence="6" id="KW-1185">Reference proteome</keyword>
<dbReference type="InterPro" id="IPR027417">
    <property type="entry name" value="P-loop_NTPase"/>
</dbReference>
<evidence type="ECO:0000259" key="4">
    <source>
        <dbReference type="SMART" id="SM00382"/>
    </source>
</evidence>
<protein>
    <submittedName>
        <fullName evidence="5">AAA ATPase</fullName>
        <ecNumber evidence="5">3.6.4.6</ecNumber>
    </submittedName>
</protein>
<keyword evidence="2" id="KW-0547">Nucleotide-binding</keyword>
<dbReference type="CDD" id="cd19481">
    <property type="entry name" value="RecA-like_protease"/>
    <property type="match status" value="1"/>
</dbReference>
<dbReference type="Pfam" id="PF00004">
    <property type="entry name" value="AAA"/>
    <property type="match status" value="1"/>
</dbReference>
<reference evidence="5 6" key="1">
    <citation type="journal article" date="2014" name="Appl. Environ. Microbiol.">
        <title>Elucidation of insertion elements encoded on plasmids and in vitro construction of shuttle vectors from the toxic cyanobacterium Planktothrix.</title>
        <authorList>
            <person name="Christiansen G."/>
            <person name="Goesmann A."/>
            <person name="Kurmayer R."/>
        </authorList>
    </citation>
    <scope>NUCLEOTIDE SEQUENCE [LARGE SCALE GENOMIC DNA]</scope>
    <source>
        <strain evidence="5 6">NIVA-CYA 126/8</strain>
    </source>
</reference>
<dbReference type="InterPro" id="IPR054472">
    <property type="entry name" value="WHD"/>
</dbReference>
<dbReference type="STRING" id="388467.A19Y_3340"/>
<comment type="similarity">
    <text evidence="1">Belongs to the AAA ATPase family.</text>
</comment>
<dbReference type="eggNOG" id="COG0464">
    <property type="taxonomic scope" value="Bacteria"/>
</dbReference>
<evidence type="ECO:0000256" key="2">
    <source>
        <dbReference type="ARBA" id="ARBA00022741"/>
    </source>
</evidence>
<dbReference type="AlphaFoldDB" id="A0A073CJ12"/>
<keyword evidence="5" id="KW-0378">Hydrolase</keyword>
<dbReference type="GO" id="GO:0005524">
    <property type="term" value="F:ATP binding"/>
    <property type="evidence" value="ECO:0007669"/>
    <property type="project" value="UniProtKB-KW"/>
</dbReference>
<accession>A0A073CJ12</accession>
<dbReference type="SMART" id="SM00382">
    <property type="entry name" value="AAA"/>
    <property type="match status" value="1"/>
</dbReference>
<dbReference type="PATRIC" id="fig|388467.6.peg.3286"/>
<dbReference type="GO" id="GO:0016887">
    <property type="term" value="F:ATP hydrolysis activity"/>
    <property type="evidence" value="ECO:0007669"/>
    <property type="project" value="InterPro"/>
</dbReference>
<dbReference type="Proteomes" id="UP000027395">
    <property type="component" value="Chromosome"/>
</dbReference>
<dbReference type="EC" id="3.6.4.6" evidence="5"/>
<dbReference type="SUPFAM" id="SSF52540">
    <property type="entry name" value="P-loop containing nucleoside triphosphate hydrolases"/>
    <property type="match status" value="1"/>
</dbReference>
<dbReference type="InterPro" id="IPR050221">
    <property type="entry name" value="26S_Proteasome_ATPase"/>
</dbReference>
<organism evidence="5 6">
    <name type="scientific">Planktothrix agardhii (strain NIVA-CYA 126/8)</name>
    <dbReference type="NCBI Taxonomy" id="388467"/>
    <lineage>
        <taxon>Bacteria</taxon>
        <taxon>Bacillati</taxon>
        <taxon>Cyanobacteriota</taxon>
        <taxon>Cyanophyceae</taxon>
        <taxon>Oscillatoriophycideae</taxon>
        <taxon>Oscillatoriales</taxon>
        <taxon>Microcoleaceae</taxon>
        <taxon>Planktothrix</taxon>
    </lineage>
</organism>
<gene>
    <name evidence="5" type="ORF">A19Y_3340</name>
</gene>
<dbReference type="RefSeq" id="WP_042155431.1">
    <property type="nucleotide sequence ID" value="NZ_CM002803.1"/>
</dbReference>
<evidence type="ECO:0000256" key="1">
    <source>
        <dbReference type="ARBA" id="ARBA00006914"/>
    </source>
</evidence>
<dbReference type="Pfam" id="PF22977">
    <property type="entry name" value="WHD"/>
    <property type="match status" value="1"/>
</dbReference>